<evidence type="ECO:0000256" key="6">
    <source>
        <dbReference type="ARBA" id="ARBA00035197"/>
    </source>
</evidence>
<proteinExistence type="inferred from homology"/>
<keyword evidence="9" id="KW-1185">Reference proteome</keyword>
<dbReference type="GO" id="GO:0003735">
    <property type="term" value="F:structural constituent of ribosome"/>
    <property type="evidence" value="ECO:0007669"/>
    <property type="project" value="InterPro"/>
</dbReference>
<dbReference type="Pfam" id="PF00861">
    <property type="entry name" value="Ribosomal_L18p"/>
    <property type="match status" value="1"/>
</dbReference>
<comment type="caution">
    <text evidence="8">The sequence shown here is derived from an EMBL/GenBank/DDBJ whole genome shotgun (WGS) entry which is preliminary data.</text>
</comment>
<name>A0A8J3B4G0_9BURK</name>
<dbReference type="InterPro" id="IPR057268">
    <property type="entry name" value="Ribosomal_L18"/>
</dbReference>
<protein>
    <recommendedName>
        <fullName evidence="6 7">Large ribosomal subunit protein uL18</fullName>
    </recommendedName>
</protein>
<comment type="similarity">
    <text evidence="1 7">Belongs to the universal ribosomal protein uL18 family.</text>
</comment>
<dbReference type="CDD" id="cd00432">
    <property type="entry name" value="Ribosomal_L18_L5e"/>
    <property type="match status" value="1"/>
</dbReference>
<evidence type="ECO:0000256" key="7">
    <source>
        <dbReference type="HAMAP-Rule" id="MF_01337"/>
    </source>
</evidence>
<dbReference type="GO" id="GO:0022625">
    <property type="term" value="C:cytosolic large ribosomal subunit"/>
    <property type="evidence" value="ECO:0007669"/>
    <property type="project" value="TreeGrafter"/>
</dbReference>
<sequence>MMMDKKQSRLRRGRQTRAKIAELKVNRLAVHRTNLHIYATIISPDAKVLASASTLEAEVRQQLAGQSGKGGNAAAAALIGKRVAEKALKAGISEVAFDRSGFRYHGRIKAVAEAAREAGLKF</sequence>
<keyword evidence="4 7" id="KW-0689">Ribosomal protein</keyword>
<reference evidence="8" key="2">
    <citation type="submission" date="2020-09" db="EMBL/GenBank/DDBJ databases">
        <authorList>
            <person name="Sun Q."/>
            <person name="Sedlacek I."/>
        </authorList>
    </citation>
    <scope>NUCLEOTIDE SEQUENCE</scope>
    <source>
        <strain evidence="8">CCM 7664</strain>
    </source>
</reference>
<evidence type="ECO:0000256" key="5">
    <source>
        <dbReference type="ARBA" id="ARBA00023274"/>
    </source>
</evidence>
<accession>A0A8J3B4G0</accession>
<dbReference type="NCBIfam" id="TIGR00060">
    <property type="entry name" value="L18_bact"/>
    <property type="match status" value="1"/>
</dbReference>
<evidence type="ECO:0000256" key="1">
    <source>
        <dbReference type="ARBA" id="ARBA00007116"/>
    </source>
</evidence>
<dbReference type="GO" id="GO:0006412">
    <property type="term" value="P:translation"/>
    <property type="evidence" value="ECO:0007669"/>
    <property type="project" value="UniProtKB-UniRule"/>
</dbReference>
<dbReference type="GO" id="GO:0008097">
    <property type="term" value="F:5S rRNA binding"/>
    <property type="evidence" value="ECO:0007669"/>
    <property type="project" value="TreeGrafter"/>
</dbReference>
<evidence type="ECO:0000313" key="8">
    <source>
        <dbReference type="EMBL" id="GGI54840.1"/>
    </source>
</evidence>
<dbReference type="PANTHER" id="PTHR12899:SF3">
    <property type="entry name" value="LARGE RIBOSOMAL SUBUNIT PROTEIN UL18M"/>
    <property type="match status" value="1"/>
</dbReference>
<dbReference type="SUPFAM" id="SSF53137">
    <property type="entry name" value="Translational machinery components"/>
    <property type="match status" value="1"/>
</dbReference>
<keyword evidence="2 7" id="KW-0699">rRNA-binding</keyword>
<gene>
    <name evidence="7 8" type="primary">rplR</name>
    <name evidence="8" type="ORF">GCM10011430_20140</name>
</gene>
<keyword evidence="3 7" id="KW-0694">RNA-binding</keyword>
<comment type="function">
    <text evidence="7">This is one of the proteins that bind and probably mediate the attachment of the 5S RNA into the large ribosomal subunit, where it forms part of the central protuberance.</text>
</comment>
<dbReference type="InterPro" id="IPR005484">
    <property type="entry name" value="Ribosomal_uL18_bac/plant/anim"/>
</dbReference>
<keyword evidence="5 7" id="KW-0687">Ribonucleoprotein</keyword>
<dbReference type="AlphaFoldDB" id="A0A8J3B4G0"/>
<dbReference type="PANTHER" id="PTHR12899">
    <property type="entry name" value="39S RIBOSOMAL PROTEIN L18, MITOCHONDRIAL"/>
    <property type="match status" value="1"/>
</dbReference>
<comment type="subunit">
    <text evidence="7">Part of the 50S ribosomal subunit; part of the 5S rRNA/L5/L18/L25 subcomplex. Contacts the 5S and 23S rRNAs.</text>
</comment>
<dbReference type="HAMAP" id="MF_01337_B">
    <property type="entry name" value="Ribosomal_uL18_B"/>
    <property type="match status" value="1"/>
</dbReference>
<dbReference type="FunFam" id="3.30.420.100:FF:000001">
    <property type="entry name" value="50S ribosomal protein L18"/>
    <property type="match status" value="1"/>
</dbReference>
<evidence type="ECO:0000256" key="4">
    <source>
        <dbReference type="ARBA" id="ARBA00022980"/>
    </source>
</evidence>
<evidence type="ECO:0000256" key="3">
    <source>
        <dbReference type="ARBA" id="ARBA00022884"/>
    </source>
</evidence>
<reference evidence="8" key="1">
    <citation type="journal article" date="2014" name="Int. J. Syst. Evol. Microbiol.">
        <title>Complete genome sequence of Corynebacterium casei LMG S-19264T (=DSM 44701T), isolated from a smear-ripened cheese.</title>
        <authorList>
            <consortium name="US DOE Joint Genome Institute (JGI-PGF)"/>
            <person name="Walter F."/>
            <person name="Albersmeier A."/>
            <person name="Kalinowski J."/>
            <person name="Ruckert C."/>
        </authorList>
    </citation>
    <scope>NUCLEOTIDE SEQUENCE</scope>
    <source>
        <strain evidence="8">CCM 7664</strain>
    </source>
</reference>
<dbReference type="Gene3D" id="3.30.420.100">
    <property type="match status" value="1"/>
</dbReference>
<organism evidence="8 9">
    <name type="scientific">Oxalicibacterium solurbis</name>
    <dbReference type="NCBI Taxonomy" id="69280"/>
    <lineage>
        <taxon>Bacteria</taxon>
        <taxon>Pseudomonadati</taxon>
        <taxon>Pseudomonadota</taxon>
        <taxon>Betaproteobacteria</taxon>
        <taxon>Burkholderiales</taxon>
        <taxon>Oxalobacteraceae</taxon>
        <taxon>Oxalicibacterium</taxon>
    </lineage>
</organism>
<dbReference type="EMBL" id="BMDP01000003">
    <property type="protein sequence ID" value="GGI54840.1"/>
    <property type="molecule type" value="Genomic_DNA"/>
</dbReference>
<dbReference type="InterPro" id="IPR004389">
    <property type="entry name" value="Ribosomal_uL18_bac-type"/>
</dbReference>
<evidence type="ECO:0000313" key="9">
    <source>
        <dbReference type="Proteomes" id="UP000627205"/>
    </source>
</evidence>
<evidence type="ECO:0000256" key="2">
    <source>
        <dbReference type="ARBA" id="ARBA00022730"/>
    </source>
</evidence>
<dbReference type="Proteomes" id="UP000627205">
    <property type="component" value="Unassembled WGS sequence"/>
</dbReference>